<dbReference type="InterPro" id="IPR003018">
    <property type="entry name" value="GAF"/>
</dbReference>
<feature type="coiled-coil region" evidence="4">
    <location>
        <begin position="939"/>
        <end position="973"/>
    </location>
</feature>
<keyword evidence="1 3" id="KW-0807">Transducer</keyword>
<gene>
    <name evidence="8" type="ORF">DXZ20_31485</name>
</gene>
<evidence type="ECO:0000256" key="3">
    <source>
        <dbReference type="PROSITE-ProRule" id="PRU00284"/>
    </source>
</evidence>
<keyword evidence="4" id="KW-0175">Coiled coil</keyword>
<accession>A0A6M0RVA0</accession>
<feature type="domain" description="Phytochrome chromophore attachment site" evidence="5">
    <location>
        <begin position="259"/>
        <end position="396"/>
    </location>
</feature>
<keyword evidence="9" id="KW-1185">Reference proteome</keyword>
<organism evidence="8 9">
    <name type="scientific">Adonisia turfae CCMR0081</name>
    <dbReference type="NCBI Taxonomy" id="2292702"/>
    <lineage>
        <taxon>Bacteria</taxon>
        <taxon>Bacillati</taxon>
        <taxon>Cyanobacteriota</taxon>
        <taxon>Adonisia</taxon>
        <taxon>Adonisia turfae</taxon>
    </lineage>
</organism>
<feature type="domain" description="Methyl-accepting transducer" evidence="6">
    <location>
        <begin position="1017"/>
        <end position="1253"/>
    </location>
</feature>
<dbReference type="EMBL" id="QXHD01000004">
    <property type="protein sequence ID" value="NEZ60089.1"/>
    <property type="molecule type" value="Genomic_DNA"/>
</dbReference>
<dbReference type="SUPFAM" id="SSF58104">
    <property type="entry name" value="Methyl-accepting chemotaxis protein (MCP) signaling domain"/>
    <property type="match status" value="1"/>
</dbReference>
<feature type="domain" description="Phytochrome chromophore attachment site" evidence="5">
    <location>
        <begin position="612"/>
        <end position="753"/>
    </location>
</feature>
<evidence type="ECO:0000256" key="4">
    <source>
        <dbReference type="SAM" id="Coils"/>
    </source>
</evidence>
<dbReference type="GO" id="GO:0006935">
    <property type="term" value="P:chemotaxis"/>
    <property type="evidence" value="ECO:0007669"/>
    <property type="project" value="InterPro"/>
</dbReference>
<dbReference type="GO" id="GO:0016020">
    <property type="term" value="C:membrane"/>
    <property type="evidence" value="ECO:0007669"/>
    <property type="project" value="InterPro"/>
</dbReference>
<dbReference type="PANTHER" id="PTHR32089">
    <property type="entry name" value="METHYL-ACCEPTING CHEMOTAXIS PROTEIN MCPB"/>
    <property type="match status" value="1"/>
</dbReference>
<dbReference type="PROSITE" id="PS50046">
    <property type="entry name" value="PHYTOCHROME_2"/>
    <property type="match status" value="5"/>
</dbReference>
<dbReference type="InterPro" id="IPR029016">
    <property type="entry name" value="GAF-like_dom_sf"/>
</dbReference>
<feature type="domain" description="Phytochrome chromophore attachment site" evidence="5">
    <location>
        <begin position="789"/>
        <end position="928"/>
    </location>
</feature>
<evidence type="ECO:0000256" key="2">
    <source>
        <dbReference type="ARBA" id="ARBA00029447"/>
    </source>
</evidence>
<evidence type="ECO:0000259" key="6">
    <source>
        <dbReference type="PROSITE" id="PS50111"/>
    </source>
</evidence>
<dbReference type="Proteomes" id="UP000481033">
    <property type="component" value="Unassembled WGS sequence"/>
</dbReference>
<dbReference type="SMART" id="SM00065">
    <property type="entry name" value="GAF"/>
    <property type="match status" value="5"/>
</dbReference>
<dbReference type="InterPro" id="IPR004089">
    <property type="entry name" value="MCPsignal_dom"/>
</dbReference>
<dbReference type="Gene3D" id="1.10.287.950">
    <property type="entry name" value="Methyl-accepting chemotaxis protein"/>
    <property type="match status" value="1"/>
</dbReference>
<protein>
    <submittedName>
        <fullName evidence="8">GAF domain-containing protein</fullName>
    </submittedName>
</protein>
<evidence type="ECO:0000259" key="5">
    <source>
        <dbReference type="PROSITE" id="PS50046"/>
    </source>
</evidence>
<feature type="domain" description="HAMP" evidence="7">
    <location>
        <begin position="979"/>
        <end position="1012"/>
    </location>
</feature>
<dbReference type="InterPro" id="IPR016132">
    <property type="entry name" value="Phyto_chromo_attachment"/>
</dbReference>
<evidence type="ECO:0000313" key="9">
    <source>
        <dbReference type="Proteomes" id="UP000481033"/>
    </source>
</evidence>
<dbReference type="PRINTS" id="PR00260">
    <property type="entry name" value="CHEMTRNSDUCR"/>
</dbReference>
<sequence>MSNAANTHPDKHSKDLESSLDLDLSLEKVDLMSPELIFPDQDLTLEEITPDEDVLERLPETTTPLSLAMDSVPFAPCQGRRPFAIANTMAQASNLENLYQITVTELRKQIAVDRALIYQFQSATHGTVIAESLTSGYSPVLGELLAALSFGETTTQHYQQQAVIKINNIAEEAITPYQAQLFQRLQVQASLGLPLFLENQLWGLLVVQTCTRPRQWTDSEIALLYQVGTELILKLQPLRFQSERQLIFSLSDKLRQASDQETIFRSVTRDARKLLNVDRVAICQFRQDYSFQFVFESKVGQVASMLDVVLADSHLQKHEGGIFRQSDPFVVSYVQKDPTLTLCHVENLTDFDIKACAIVAIYQGQKLWGLLGAYQHSGARYWDDNDVKLLTQLGNLVGISLHRTELVEEMARASTNQEALPDIINKISNTAYTEKIYQTAVQEARNLLNVERVCIYKFRPDYFGDFIYESGTGGWPSLVGSAWEDSYVQENHGGRFRNTEQPFLADDIYTAGLSECHIQTLEHFGVKSFLIVAIRQGGKLWGLLSAFQHSGPRHWLESDVKALQDISREMEASLKGADYVAQLQEQSAQMTKAAQIGRAVSDIIPQILQAQETEQILKVTQRTARQLLKCNRVAFHRFNPDWSSELLCESSIHSQSNADLKERLHTIWPKHNLQKTQGGPYRNQSSLVVNNIYAADHAPSEIDMLEEFGINAYMTVPIFKKNQLWGVLSAYQNEKPRSWAEAEVNALKQIGLQVGTAMQQADYLKRLALTTQQEQLISKIIDRLRKTTNLPPTLKTVARDIREMLQADRVGMYQFDPTTNYSVGEFVVEDVAPGVRSAMAAKIQDHCFAEGQAENYQKGRYWVVNDVKTLDLPNCLVDLLADLQVRASLVVPLLKGDVLWGLFAIHQCQGPREWQDIEVEFVHRIGTQFNLALQQADYLEQLQEKNIALEATATREKQSKEKLQQQVMQLLTDVRPALEGDLTVRAPVTDTEVGTVASAYNNTLQSLQKIVLEVQQAAAQLGQTSQLSEASVSSLNTEAQQQATSLERALMRVQEMMNFTETVVNDAQRVEVAVQQANQTVQVGDTAMNHTVDGIMAIRSTVADTNQRIKQLSESSQKVSKIVSLISHFTTQTQLLALNASIEATRAGKYGRGFAVVADEVRSLARQSAEAATEIEQLVQEIQVNTAEVSTAMENGIQQVATGTNLVRDARQNLTAIVEATGQISDLIQGITQTTHQQATDFKEVAVSVTEATEIANQTSHKSEQLTQSIHQLLATAQTLQTSTGKFKVS</sequence>
<dbReference type="PROSITE" id="PS50111">
    <property type="entry name" value="CHEMOTAXIS_TRANSDUC_2"/>
    <property type="match status" value="1"/>
</dbReference>
<dbReference type="GO" id="GO:0007165">
    <property type="term" value="P:signal transduction"/>
    <property type="evidence" value="ECO:0007669"/>
    <property type="project" value="UniProtKB-KW"/>
</dbReference>
<name>A0A6M0RVA0_9CYAN</name>
<dbReference type="SUPFAM" id="SSF55781">
    <property type="entry name" value="GAF domain-like"/>
    <property type="match status" value="5"/>
</dbReference>
<proteinExistence type="inferred from homology"/>
<evidence type="ECO:0000313" key="8">
    <source>
        <dbReference type="EMBL" id="NEZ60089.1"/>
    </source>
</evidence>
<evidence type="ECO:0000259" key="7">
    <source>
        <dbReference type="PROSITE" id="PS50885"/>
    </source>
</evidence>
<comment type="caution">
    <text evidence="8">The sequence shown here is derived from an EMBL/GenBank/DDBJ whole genome shotgun (WGS) entry which is preliminary data.</text>
</comment>
<dbReference type="Pfam" id="PF00015">
    <property type="entry name" value="MCPsignal"/>
    <property type="match status" value="1"/>
</dbReference>
<evidence type="ECO:0000256" key="1">
    <source>
        <dbReference type="ARBA" id="ARBA00023224"/>
    </source>
</evidence>
<dbReference type="Gene3D" id="3.30.450.40">
    <property type="match status" value="5"/>
</dbReference>
<reference evidence="8 9" key="1">
    <citation type="journal article" date="2020" name="Microb. Ecol.">
        <title>Ecogenomics of the Marine Benthic Filamentous Cyanobacterium Adonisia.</title>
        <authorList>
            <person name="Walter J.M."/>
            <person name="Coutinho F.H."/>
            <person name="Leomil L."/>
            <person name="Hargreaves P.I."/>
            <person name="Campeao M.E."/>
            <person name="Vieira V.V."/>
            <person name="Silva B.S."/>
            <person name="Fistarol G.O."/>
            <person name="Salomon P.S."/>
            <person name="Sawabe T."/>
            <person name="Mino S."/>
            <person name="Hosokawa M."/>
            <person name="Miyashita H."/>
            <person name="Maruyama F."/>
            <person name="van Verk M.C."/>
            <person name="Dutilh B.E."/>
            <person name="Thompson C.C."/>
            <person name="Thompson F.L."/>
        </authorList>
    </citation>
    <scope>NUCLEOTIDE SEQUENCE [LARGE SCALE GENOMIC DNA]</scope>
    <source>
        <strain evidence="8 9">CCMR0081</strain>
    </source>
</reference>
<feature type="domain" description="Phytochrome chromophore attachment site" evidence="5">
    <location>
        <begin position="94"/>
        <end position="230"/>
    </location>
</feature>
<dbReference type="GO" id="GO:0004888">
    <property type="term" value="F:transmembrane signaling receptor activity"/>
    <property type="evidence" value="ECO:0007669"/>
    <property type="project" value="InterPro"/>
</dbReference>
<dbReference type="PROSITE" id="PS50885">
    <property type="entry name" value="HAMP"/>
    <property type="match status" value="1"/>
</dbReference>
<comment type="similarity">
    <text evidence="2">Belongs to the methyl-accepting chemotaxis (MCP) protein family.</text>
</comment>
<dbReference type="CDD" id="cd11386">
    <property type="entry name" value="MCP_signal"/>
    <property type="match status" value="1"/>
</dbReference>
<dbReference type="InterPro" id="IPR003660">
    <property type="entry name" value="HAMP_dom"/>
</dbReference>
<feature type="domain" description="Phytochrome chromophore attachment site" evidence="5">
    <location>
        <begin position="432"/>
        <end position="569"/>
    </location>
</feature>
<dbReference type="InterPro" id="IPR004090">
    <property type="entry name" value="Chemotax_Me-accpt_rcpt"/>
</dbReference>
<dbReference type="Pfam" id="PF01590">
    <property type="entry name" value="GAF"/>
    <property type="match status" value="5"/>
</dbReference>
<dbReference type="PANTHER" id="PTHR32089:SF114">
    <property type="entry name" value="METHYL-ACCEPTING CHEMOTAXIS PROTEIN MCPB"/>
    <property type="match status" value="1"/>
</dbReference>
<dbReference type="SMART" id="SM00283">
    <property type="entry name" value="MA"/>
    <property type="match status" value="1"/>
</dbReference>
<dbReference type="RefSeq" id="WP_163702780.1">
    <property type="nucleotide sequence ID" value="NZ_QXHD01000004.1"/>
</dbReference>